<dbReference type="Proteomes" id="UP000269883">
    <property type="component" value="Chromosome"/>
</dbReference>
<evidence type="ECO:0000313" key="3">
    <source>
        <dbReference type="Proteomes" id="UP000269883"/>
    </source>
</evidence>
<dbReference type="AlphaFoldDB" id="A0A2Z6AWA9"/>
<keyword evidence="1" id="KW-0732">Signal</keyword>
<feature type="chain" id="PRO_5016350746" evidence="1">
    <location>
        <begin position="21"/>
        <end position="50"/>
    </location>
</feature>
<dbReference type="EMBL" id="AP017378">
    <property type="protein sequence ID" value="BBD07511.1"/>
    <property type="molecule type" value="Genomic_DNA"/>
</dbReference>
<organism evidence="2 3">
    <name type="scientific">Desulfovibrio ferrophilus</name>
    <dbReference type="NCBI Taxonomy" id="241368"/>
    <lineage>
        <taxon>Bacteria</taxon>
        <taxon>Pseudomonadati</taxon>
        <taxon>Thermodesulfobacteriota</taxon>
        <taxon>Desulfovibrionia</taxon>
        <taxon>Desulfovibrionales</taxon>
        <taxon>Desulfovibrionaceae</taxon>
        <taxon>Desulfovibrio</taxon>
    </lineage>
</organism>
<reference evidence="2 3" key="1">
    <citation type="journal article" date="2018" name="Sci. Adv.">
        <title>Multi-heme cytochromes provide a pathway for survival in energy-limited environments.</title>
        <authorList>
            <person name="Deng X."/>
            <person name="Dohmae N."/>
            <person name="Nealson K.H."/>
            <person name="Hashimoto K."/>
            <person name="Okamoto A."/>
        </authorList>
    </citation>
    <scope>NUCLEOTIDE SEQUENCE [LARGE SCALE GENOMIC DNA]</scope>
    <source>
        <strain evidence="2 3">IS5</strain>
    </source>
</reference>
<name>A0A2Z6AWA9_9BACT</name>
<gene>
    <name evidence="2" type="ORF">DFE_0785</name>
</gene>
<feature type="signal peptide" evidence="1">
    <location>
        <begin position="1"/>
        <end position="20"/>
    </location>
</feature>
<sequence length="50" mass="5675">MFKRFVVLTCLLALLVPVFGCEKEGKMEKAGKQLDQAADDLKDKTKKLFE</sequence>
<dbReference type="RefSeq" id="WP_172961626.1">
    <property type="nucleotide sequence ID" value="NZ_AP017378.1"/>
</dbReference>
<proteinExistence type="predicted"/>
<protein>
    <submittedName>
        <fullName evidence="2">Uncharacterized protein</fullName>
    </submittedName>
</protein>
<accession>A0A2Z6AWA9</accession>
<keyword evidence="3" id="KW-1185">Reference proteome</keyword>
<dbReference type="KEGG" id="dfl:DFE_0785"/>
<evidence type="ECO:0000313" key="2">
    <source>
        <dbReference type="EMBL" id="BBD07511.1"/>
    </source>
</evidence>
<evidence type="ECO:0000256" key="1">
    <source>
        <dbReference type="SAM" id="SignalP"/>
    </source>
</evidence>